<name>A0A2P8H3R4_9BACI</name>
<reference evidence="2 3" key="1">
    <citation type="submission" date="2018-03" db="EMBL/GenBank/DDBJ databases">
        <title>Genomic Encyclopedia of Type Strains, Phase III (KMG-III): the genomes of soil and plant-associated and newly described type strains.</title>
        <authorList>
            <person name="Whitman W."/>
        </authorList>
    </citation>
    <scope>NUCLEOTIDE SEQUENCE [LARGE SCALE GENOMIC DNA]</scope>
    <source>
        <strain evidence="2 3">CGMCC 1.07653</strain>
    </source>
</reference>
<gene>
    <name evidence="2" type="ORF">B0H94_12121</name>
</gene>
<dbReference type="AlphaFoldDB" id="A0A2P8H3R4"/>
<evidence type="ECO:0000256" key="1">
    <source>
        <dbReference type="SAM" id="MobiDB-lite"/>
    </source>
</evidence>
<organism evidence="2 3">
    <name type="scientific">Salsuginibacillus halophilus</name>
    <dbReference type="NCBI Taxonomy" id="517424"/>
    <lineage>
        <taxon>Bacteria</taxon>
        <taxon>Bacillati</taxon>
        <taxon>Bacillota</taxon>
        <taxon>Bacilli</taxon>
        <taxon>Bacillales</taxon>
        <taxon>Bacillaceae</taxon>
        <taxon>Salsuginibacillus</taxon>
    </lineage>
</organism>
<dbReference type="Proteomes" id="UP000242310">
    <property type="component" value="Unassembled WGS sequence"/>
</dbReference>
<evidence type="ECO:0000313" key="3">
    <source>
        <dbReference type="Proteomes" id="UP000242310"/>
    </source>
</evidence>
<dbReference type="EMBL" id="PYAV01000021">
    <property type="protein sequence ID" value="PSL40856.1"/>
    <property type="molecule type" value="Genomic_DNA"/>
</dbReference>
<evidence type="ECO:0000313" key="2">
    <source>
        <dbReference type="EMBL" id="PSL40856.1"/>
    </source>
</evidence>
<accession>A0A2P8H3R4</accession>
<protein>
    <submittedName>
        <fullName evidence="2">Uncharacterized protein</fullName>
    </submittedName>
</protein>
<feature type="region of interest" description="Disordered" evidence="1">
    <location>
        <begin position="1"/>
        <end position="25"/>
    </location>
</feature>
<keyword evidence="3" id="KW-1185">Reference proteome</keyword>
<sequence length="98" mass="11470">MLFRKRNDFTEGGAQEEDAIRPREENTPAYAYETNNGKEVACVQCEGQLFYEERALLNTRGFTFFNLDWLNEDANLLICRGCGYVHWFVQDIHPTQDK</sequence>
<dbReference type="OrthoDB" id="72206at2"/>
<comment type="caution">
    <text evidence="2">The sequence shown here is derived from an EMBL/GenBank/DDBJ whole genome shotgun (WGS) entry which is preliminary data.</text>
</comment>
<dbReference type="RefSeq" id="WP_106590002.1">
    <property type="nucleotide sequence ID" value="NZ_PYAV01000021.1"/>
</dbReference>
<proteinExistence type="predicted"/>